<feature type="non-terminal residue" evidence="1">
    <location>
        <position position="1"/>
    </location>
</feature>
<organism evidence="1">
    <name type="scientific">marine sediment metagenome</name>
    <dbReference type="NCBI Taxonomy" id="412755"/>
    <lineage>
        <taxon>unclassified sequences</taxon>
        <taxon>metagenomes</taxon>
        <taxon>ecological metagenomes</taxon>
    </lineage>
</organism>
<dbReference type="Gene3D" id="2.120.10.30">
    <property type="entry name" value="TolB, C-terminal domain"/>
    <property type="match status" value="1"/>
</dbReference>
<dbReference type="InterPro" id="IPR011042">
    <property type="entry name" value="6-blade_b-propeller_TolB-like"/>
</dbReference>
<dbReference type="PANTHER" id="PTHR19328">
    <property type="entry name" value="HEDGEHOG-INTERACTING PROTEIN"/>
    <property type="match status" value="1"/>
</dbReference>
<proteinExistence type="predicted"/>
<evidence type="ECO:0000313" key="1">
    <source>
        <dbReference type="EMBL" id="GAF89031.1"/>
    </source>
</evidence>
<name>X0TP60_9ZZZZ</name>
<dbReference type="PANTHER" id="PTHR19328:SF13">
    <property type="entry name" value="HIPL1 PROTEIN"/>
    <property type="match status" value="1"/>
</dbReference>
<sequence>NSPTTRFFINDVGQSTREEVDNGMAGANYGWNAREGQCPRGQNPPCAGPPAGVTDPITDYPRSTGTFITAGAFVPNGAWPAEFDGGYLFADGGSGRVWLRSATGAIDYSSPVLRDAFGLSDMSFVDEPTGTSLYYTLNGSSQVRKLRAGSLLAGQTLELQVTGVAGVPLNADAVALNMTVVNAQSAGFATVYPCGQTRPEASNLNYAAGQTIPNLVIAKPGVGGKVCIYSYATVDVLADVSGFFPAGSGFTPIPNPTRVLDTRNGIGAPVTPVSAGSTLELQVTGVAGVPLNADAVALNMTVVNAQSAGFATVYPCGQTRPEA</sequence>
<dbReference type="EMBL" id="BARS01010039">
    <property type="protein sequence ID" value="GAF89031.1"/>
    <property type="molecule type" value="Genomic_DNA"/>
</dbReference>
<accession>X0TP60</accession>
<reference evidence="1" key="1">
    <citation type="journal article" date="2014" name="Front. Microbiol.">
        <title>High frequency of phylogenetically diverse reductive dehalogenase-homologous genes in deep subseafloor sedimentary metagenomes.</title>
        <authorList>
            <person name="Kawai M."/>
            <person name="Futagami T."/>
            <person name="Toyoda A."/>
            <person name="Takaki Y."/>
            <person name="Nishi S."/>
            <person name="Hori S."/>
            <person name="Arai W."/>
            <person name="Tsubouchi T."/>
            <person name="Morono Y."/>
            <person name="Uchiyama I."/>
            <person name="Ito T."/>
            <person name="Fujiyama A."/>
            <person name="Inagaki F."/>
            <person name="Takami H."/>
        </authorList>
    </citation>
    <scope>NUCLEOTIDE SEQUENCE</scope>
    <source>
        <strain evidence="1">Expedition CK06-06</strain>
    </source>
</reference>
<feature type="non-terminal residue" evidence="1">
    <location>
        <position position="323"/>
    </location>
</feature>
<comment type="caution">
    <text evidence="1">The sequence shown here is derived from an EMBL/GenBank/DDBJ whole genome shotgun (WGS) entry which is preliminary data.</text>
</comment>
<gene>
    <name evidence="1" type="ORF">S01H1_18727</name>
</gene>
<dbReference type="AlphaFoldDB" id="X0TP60"/>
<protein>
    <recommendedName>
        <fullName evidence="2">Glucose/Sorbosone dehydrogenase domain-containing protein</fullName>
    </recommendedName>
</protein>
<evidence type="ECO:0008006" key="2">
    <source>
        <dbReference type="Google" id="ProtNLM"/>
    </source>
</evidence>